<protein>
    <submittedName>
        <fullName evidence="12">Uncharacterized protein</fullName>
    </submittedName>
</protein>
<accession>A0A182MSD5</accession>
<keyword evidence="7 11" id="KW-0472">Membrane</keyword>
<evidence type="ECO:0000256" key="11">
    <source>
        <dbReference type="SAM" id="Phobius"/>
    </source>
</evidence>
<feature type="compositionally biased region" description="Polar residues" evidence="10">
    <location>
        <begin position="371"/>
        <end position="383"/>
    </location>
</feature>
<feature type="compositionally biased region" description="Basic and acidic residues" evidence="10">
    <location>
        <begin position="385"/>
        <end position="398"/>
    </location>
</feature>
<dbReference type="VEuPathDB" id="VectorBase:ACUA025107"/>
<feature type="compositionally biased region" description="Basic and acidic residues" evidence="10">
    <location>
        <begin position="412"/>
        <end position="422"/>
    </location>
</feature>
<keyword evidence="8" id="KW-0675">Receptor</keyword>
<dbReference type="GO" id="GO:0007165">
    <property type="term" value="P:signal transduction"/>
    <property type="evidence" value="ECO:0007669"/>
    <property type="project" value="UniProtKB-KW"/>
</dbReference>
<evidence type="ECO:0000256" key="6">
    <source>
        <dbReference type="ARBA" id="ARBA00022989"/>
    </source>
</evidence>
<feature type="transmembrane region" description="Helical" evidence="11">
    <location>
        <begin position="182"/>
        <end position="202"/>
    </location>
</feature>
<dbReference type="EMBL" id="AXCM01001360">
    <property type="status" value="NOT_ANNOTATED_CDS"/>
    <property type="molecule type" value="Genomic_DNA"/>
</dbReference>
<evidence type="ECO:0000256" key="8">
    <source>
        <dbReference type="ARBA" id="ARBA00023170"/>
    </source>
</evidence>
<dbReference type="GO" id="GO:0005886">
    <property type="term" value="C:plasma membrane"/>
    <property type="evidence" value="ECO:0007669"/>
    <property type="project" value="UniProtKB-SubCell"/>
</dbReference>
<dbReference type="EnsemblMetazoa" id="ACUA025107-RA">
    <property type="protein sequence ID" value="ACUA025107-PA"/>
    <property type="gene ID" value="ACUA025107"/>
</dbReference>
<evidence type="ECO:0000313" key="13">
    <source>
        <dbReference type="Proteomes" id="UP000075883"/>
    </source>
</evidence>
<evidence type="ECO:0000256" key="3">
    <source>
        <dbReference type="ARBA" id="ARBA00022606"/>
    </source>
</evidence>
<evidence type="ECO:0000256" key="10">
    <source>
        <dbReference type="SAM" id="MobiDB-lite"/>
    </source>
</evidence>
<keyword evidence="13" id="KW-1185">Reference proteome</keyword>
<evidence type="ECO:0000256" key="9">
    <source>
        <dbReference type="ARBA" id="ARBA00023224"/>
    </source>
</evidence>
<organism evidence="12 13">
    <name type="scientific">Anopheles culicifacies</name>
    <dbReference type="NCBI Taxonomy" id="139723"/>
    <lineage>
        <taxon>Eukaryota</taxon>
        <taxon>Metazoa</taxon>
        <taxon>Ecdysozoa</taxon>
        <taxon>Arthropoda</taxon>
        <taxon>Hexapoda</taxon>
        <taxon>Insecta</taxon>
        <taxon>Pterygota</taxon>
        <taxon>Neoptera</taxon>
        <taxon>Endopterygota</taxon>
        <taxon>Diptera</taxon>
        <taxon>Nematocera</taxon>
        <taxon>Culicoidea</taxon>
        <taxon>Culicidae</taxon>
        <taxon>Anophelinae</taxon>
        <taxon>Anopheles</taxon>
        <taxon>culicifacies species complex</taxon>
    </lineage>
</organism>
<keyword evidence="3" id="KW-0716">Sensory transduction</keyword>
<dbReference type="Pfam" id="PF02949">
    <property type="entry name" value="7tm_6"/>
    <property type="match status" value="1"/>
</dbReference>
<feature type="transmembrane region" description="Helical" evidence="11">
    <location>
        <begin position="262"/>
        <end position="282"/>
    </location>
</feature>
<feature type="transmembrane region" description="Helical" evidence="11">
    <location>
        <begin position="288"/>
        <end position="307"/>
    </location>
</feature>
<evidence type="ECO:0000256" key="5">
    <source>
        <dbReference type="ARBA" id="ARBA00022725"/>
    </source>
</evidence>
<evidence type="ECO:0000256" key="2">
    <source>
        <dbReference type="ARBA" id="ARBA00022475"/>
    </source>
</evidence>
<dbReference type="AlphaFoldDB" id="A0A182MSD5"/>
<feature type="region of interest" description="Disordered" evidence="10">
    <location>
        <begin position="368"/>
        <end position="445"/>
    </location>
</feature>
<keyword evidence="4 11" id="KW-0812">Transmembrane</keyword>
<dbReference type="GO" id="GO:0005549">
    <property type="term" value="F:odorant binding"/>
    <property type="evidence" value="ECO:0007669"/>
    <property type="project" value="InterPro"/>
</dbReference>
<evidence type="ECO:0000256" key="7">
    <source>
        <dbReference type="ARBA" id="ARBA00023136"/>
    </source>
</evidence>
<evidence type="ECO:0000256" key="1">
    <source>
        <dbReference type="ARBA" id="ARBA00004651"/>
    </source>
</evidence>
<keyword evidence="2" id="KW-1003">Cell membrane</keyword>
<keyword evidence="5" id="KW-0552">Olfaction</keyword>
<proteinExistence type="predicted"/>
<reference evidence="12" key="2">
    <citation type="submission" date="2020-05" db="UniProtKB">
        <authorList>
            <consortium name="EnsemblMetazoa"/>
        </authorList>
    </citation>
    <scope>IDENTIFICATION</scope>
    <source>
        <strain evidence="12">A-37</strain>
    </source>
</reference>
<feature type="transmembrane region" description="Helical" evidence="11">
    <location>
        <begin position="33"/>
        <end position="52"/>
    </location>
</feature>
<feature type="transmembrane region" description="Helical" evidence="11">
    <location>
        <begin position="130"/>
        <end position="149"/>
    </location>
</feature>
<dbReference type="GO" id="GO:0004984">
    <property type="term" value="F:olfactory receptor activity"/>
    <property type="evidence" value="ECO:0007669"/>
    <property type="project" value="InterPro"/>
</dbReference>
<evidence type="ECO:0000256" key="4">
    <source>
        <dbReference type="ARBA" id="ARBA00022692"/>
    </source>
</evidence>
<comment type="subcellular location">
    <subcellularLocation>
        <location evidence="1">Cell membrane</location>
        <topology evidence="1">Multi-pass membrane protein</topology>
    </subcellularLocation>
</comment>
<keyword evidence="9" id="KW-0807">Transducer</keyword>
<dbReference type="PANTHER" id="PTHR21137:SF35">
    <property type="entry name" value="ODORANT RECEPTOR 19A-RELATED"/>
    <property type="match status" value="1"/>
</dbReference>
<feature type="transmembrane region" description="Helical" evidence="11">
    <location>
        <begin position="64"/>
        <end position="83"/>
    </location>
</feature>
<dbReference type="Proteomes" id="UP000075883">
    <property type="component" value="Unassembled WGS sequence"/>
</dbReference>
<dbReference type="PANTHER" id="PTHR21137">
    <property type="entry name" value="ODORANT RECEPTOR"/>
    <property type="match status" value="1"/>
</dbReference>
<evidence type="ECO:0000313" key="12">
    <source>
        <dbReference type="EnsemblMetazoa" id="ACUA025107-PA"/>
    </source>
</evidence>
<keyword evidence="6 11" id="KW-1133">Transmembrane helix</keyword>
<reference evidence="13" key="1">
    <citation type="submission" date="2013-09" db="EMBL/GenBank/DDBJ databases">
        <title>The Genome Sequence of Anopheles culicifacies species A.</title>
        <authorList>
            <consortium name="The Broad Institute Genomics Platform"/>
            <person name="Neafsey D.E."/>
            <person name="Besansky N."/>
            <person name="Howell P."/>
            <person name="Walton C."/>
            <person name="Young S.K."/>
            <person name="Zeng Q."/>
            <person name="Gargeya S."/>
            <person name="Fitzgerald M."/>
            <person name="Haas B."/>
            <person name="Abouelleil A."/>
            <person name="Allen A.W."/>
            <person name="Alvarado L."/>
            <person name="Arachchi H.M."/>
            <person name="Berlin A.M."/>
            <person name="Chapman S.B."/>
            <person name="Gainer-Dewar J."/>
            <person name="Goldberg J."/>
            <person name="Griggs A."/>
            <person name="Gujja S."/>
            <person name="Hansen M."/>
            <person name="Howarth C."/>
            <person name="Imamovic A."/>
            <person name="Ireland A."/>
            <person name="Larimer J."/>
            <person name="McCowan C."/>
            <person name="Murphy C."/>
            <person name="Pearson M."/>
            <person name="Poon T.W."/>
            <person name="Priest M."/>
            <person name="Roberts A."/>
            <person name="Saif S."/>
            <person name="Shea T."/>
            <person name="Sisk P."/>
            <person name="Sykes S."/>
            <person name="Wortman J."/>
            <person name="Nusbaum C."/>
            <person name="Birren B."/>
        </authorList>
    </citation>
    <scope>NUCLEOTIDE SEQUENCE [LARGE SCALE GENOMIC DNA]</scope>
    <source>
        <strain evidence="13">A-37</strain>
    </source>
</reference>
<sequence length="445" mass="51488">MKLLQINDPREVIPIGGRLLTLFGLGRDENFKLVYWCQVVFYLVFSIIPRVLVKIDDTVMLLRLGAELAFVSYLYSQILALYCRRKDLYRLVDMLQRCADKKYSEEIDTFLISSNGNVNKFSVTCCKCFFLLYILYCVMPPIASTGIYLRNSRNRTGELEEFIISTELNLYYLDIRFNVLHYSFYTIIICLLTVTSASSLCIKDVMDVSVIKTTCLMFQITAMQIRELRQRFSQAQLSIVIESHRDTLLCAQSLQDTLNLSLLIQLTFCSAIWCLMLFYILLMGFDSRILNVVILLLIVTVETYTYCTLGTQLTDKGEEVLMALQQLAWYDQSLTVQKEILFMIQRSQKPIILTAVSVFNKNAPFSAPSYRGQSVPSTSSNGWRSKAETECGMRERNKSNSSFHHHRQSFYSRREGGRKESHTYTFSQANHLPKRTYRKSNQETE</sequence>
<dbReference type="InterPro" id="IPR004117">
    <property type="entry name" value="7tm6_olfct_rcpt"/>
</dbReference>
<dbReference type="STRING" id="139723.A0A182MSD5"/>
<name>A0A182MSD5_9DIPT</name>